<reference evidence="2 3" key="1">
    <citation type="journal article" date="2020" name="Fungal Divers.">
        <title>Resolving the Mortierellaceae phylogeny through synthesis of multi-gene phylogenetics and phylogenomics.</title>
        <authorList>
            <person name="Vandepol N."/>
            <person name="Liber J."/>
            <person name="Desiro A."/>
            <person name="Na H."/>
            <person name="Kennedy M."/>
            <person name="Barry K."/>
            <person name="Grigoriev I.V."/>
            <person name="Miller A.N."/>
            <person name="O'Donnell K."/>
            <person name="Stajich J.E."/>
            <person name="Bonito G."/>
        </authorList>
    </citation>
    <scope>NUCLEOTIDE SEQUENCE [LARGE SCALE GENOMIC DNA]</scope>
    <source>
        <strain evidence="2 3">AD045</strain>
    </source>
</reference>
<sequence length="460" mass="51900">MTPEQAFTVLDALLSTLESLQQRQHSTSPRPSGDISRRQREESFSFESISQAIWTFGNNDARSTLQEFFDTVLSSLTTHIAESTGKSKDMMTVLESQLDIINKVMYATYHAWMTPKRDFCESGSVSELEMLFGSFVSQLLQPLWVLSLRVRQQQEDMGRSPGDEKSSEIQLSGFTDLAFHVVRIFDEALLPMHLSSQCDEDVIHLVVGLLALLQIFKSLGHVHLVPVIQDQLLSGLLSSGIIERALRSLQTMPSNTAAATCERFIAHLLCLGRIFCESVPEDAIWEINAGDILPNPSVLTTFRLDDIPSYLVARSNHDTDQEEQDRIAYQRWAIAFSYLQLRYHRSSGGEKGVWEAIPILFASEKGFDHLYGVSWVQLAFIYVTLDRDVDPAGMECRPFSLVVILEGLQYSVQGVEEGSLSYAMLKLHVEEVLVWFWSHDCDTYLQEYAAKDPPNTVLGM</sequence>
<name>A0ABQ7JQW0_9FUNG</name>
<evidence type="ECO:0000256" key="1">
    <source>
        <dbReference type="SAM" id="MobiDB-lite"/>
    </source>
</evidence>
<evidence type="ECO:0000313" key="2">
    <source>
        <dbReference type="EMBL" id="KAG0283288.1"/>
    </source>
</evidence>
<keyword evidence="3" id="KW-1185">Reference proteome</keyword>
<gene>
    <name evidence="2" type="ORF">BGZ96_012344</name>
</gene>
<protein>
    <submittedName>
        <fullName evidence="2">Uncharacterized protein</fullName>
    </submittedName>
</protein>
<accession>A0ABQ7JQW0</accession>
<evidence type="ECO:0000313" key="3">
    <source>
        <dbReference type="Proteomes" id="UP001194696"/>
    </source>
</evidence>
<comment type="caution">
    <text evidence="2">The sequence shown here is derived from an EMBL/GenBank/DDBJ whole genome shotgun (WGS) entry which is preliminary data.</text>
</comment>
<dbReference type="EMBL" id="JAAAIM010000925">
    <property type="protein sequence ID" value="KAG0283288.1"/>
    <property type="molecule type" value="Genomic_DNA"/>
</dbReference>
<organism evidence="2 3">
    <name type="scientific">Linnemannia gamsii</name>
    <dbReference type="NCBI Taxonomy" id="64522"/>
    <lineage>
        <taxon>Eukaryota</taxon>
        <taxon>Fungi</taxon>
        <taxon>Fungi incertae sedis</taxon>
        <taxon>Mucoromycota</taxon>
        <taxon>Mortierellomycotina</taxon>
        <taxon>Mortierellomycetes</taxon>
        <taxon>Mortierellales</taxon>
        <taxon>Mortierellaceae</taxon>
        <taxon>Linnemannia</taxon>
    </lineage>
</organism>
<dbReference type="Proteomes" id="UP001194696">
    <property type="component" value="Unassembled WGS sequence"/>
</dbReference>
<feature type="compositionally biased region" description="Polar residues" evidence="1">
    <location>
        <begin position="20"/>
        <end position="30"/>
    </location>
</feature>
<feature type="non-terminal residue" evidence="2">
    <location>
        <position position="460"/>
    </location>
</feature>
<proteinExistence type="predicted"/>
<feature type="region of interest" description="Disordered" evidence="1">
    <location>
        <begin position="20"/>
        <end position="39"/>
    </location>
</feature>